<dbReference type="InterPro" id="IPR006311">
    <property type="entry name" value="TAT_signal"/>
</dbReference>
<evidence type="ECO:0000313" key="2">
    <source>
        <dbReference type="EMBL" id="MBW5482662.1"/>
    </source>
</evidence>
<keyword evidence="1" id="KW-0732">Signal</keyword>
<gene>
    <name evidence="2" type="ORF">GPJ59_12395</name>
</gene>
<evidence type="ECO:0000256" key="1">
    <source>
        <dbReference type="SAM" id="SignalP"/>
    </source>
</evidence>
<accession>A0ABS6Z4K6</accession>
<comment type="caution">
    <text evidence="2">The sequence shown here is derived from an EMBL/GenBank/DDBJ whole genome shotgun (WGS) entry which is preliminary data.</text>
</comment>
<protein>
    <submittedName>
        <fullName evidence="2">Uncharacterized protein</fullName>
    </submittedName>
</protein>
<dbReference type="Proteomes" id="UP000812013">
    <property type="component" value="Unassembled WGS sequence"/>
</dbReference>
<keyword evidence="3" id="KW-1185">Reference proteome</keyword>
<dbReference type="EMBL" id="WTFF01000068">
    <property type="protein sequence ID" value="MBW5482662.1"/>
    <property type="molecule type" value="Genomic_DNA"/>
</dbReference>
<feature type="signal peptide" evidence="1">
    <location>
        <begin position="1"/>
        <end position="37"/>
    </location>
</feature>
<sequence length="131" mass="13594">MTRSSSRTPIRRKAAAAAAAAALALGAGLLASAPAEAATCGVSGGRLYCGNTPDVDMFRYASFSAPWVDTLKTNPSVFDCWTTGEWHGGGNSTWYGAYGDVTGRFGMVPAEVVYTSSAFDANPGAYGLRHC</sequence>
<feature type="chain" id="PRO_5046582900" evidence="1">
    <location>
        <begin position="38"/>
        <end position="131"/>
    </location>
</feature>
<name>A0ABS6Z4K6_9ACTN</name>
<dbReference type="RefSeq" id="WP_219667128.1">
    <property type="nucleotide sequence ID" value="NZ_WTFF01000068.1"/>
</dbReference>
<dbReference type="PROSITE" id="PS51318">
    <property type="entry name" value="TAT"/>
    <property type="match status" value="1"/>
</dbReference>
<reference evidence="2 3" key="1">
    <citation type="submission" date="2019-12" db="EMBL/GenBank/DDBJ databases">
        <title>Genome sequence of Streptomyces bambusae.</title>
        <authorList>
            <person name="Bansal K."/>
            <person name="Choksket S."/>
            <person name="Korpole S."/>
            <person name="Patil P.B."/>
        </authorList>
    </citation>
    <scope>NUCLEOTIDE SEQUENCE [LARGE SCALE GENOMIC DNA]</scope>
    <source>
        <strain evidence="2 3">SK60</strain>
    </source>
</reference>
<evidence type="ECO:0000313" key="3">
    <source>
        <dbReference type="Proteomes" id="UP000812013"/>
    </source>
</evidence>
<organism evidence="2 3">
    <name type="scientific">Streptomyces bambusae</name>
    <dbReference type="NCBI Taxonomy" id="1550616"/>
    <lineage>
        <taxon>Bacteria</taxon>
        <taxon>Bacillati</taxon>
        <taxon>Actinomycetota</taxon>
        <taxon>Actinomycetes</taxon>
        <taxon>Kitasatosporales</taxon>
        <taxon>Streptomycetaceae</taxon>
        <taxon>Streptomyces</taxon>
    </lineage>
</organism>
<proteinExistence type="predicted"/>